<dbReference type="InterPro" id="IPR010264">
    <property type="entry name" value="Self-incomp_S1"/>
</dbReference>
<dbReference type="Proteomes" id="UP001293593">
    <property type="component" value="Unassembled WGS sequence"/>
</dbReference>
<dbReference type="Pfam" id="PF05938">
    <property type="entry name" value="Self-incomp_S1"/>
    <property type="match status" value="1"/>
</dbReference>
<dbReference type="GO" id="GO:0005576">
    <property type="term" value="C:extracellular region"/>
    <property type="evidence" value="ECO:0007669"/>
    <property type="project" value="UniProtKB-SubCell"/>
</dbReference>
<evidence type="ECO:0000256" key="6">
    <source>
        <dbReference type="SAM" id="SignalP"/>
    </source>
</evidence>
<sequence length="137" mass="15333">MSANSIKAILLITLSLLLAASDYGNATKVRVKNDLEEGQILTLSCSYYIADNTKTATVTGVLSGDQVKELSLDPNTTTTIDCSFKWGSSSYLFLLYSEYRDSPYCVPECTWSIKQDRPCRVDPNNSQIKYYCDSWIN</sequence>
<accession>A0AAE1JXF8</accession>
<evidence type="ECO:0000313" key="8">
    <source>
        <dbReference type="Proteomes" id="UP001293593"/>
    </source>
</evidence>
<comment type="subcellular location">
    <subcellularLocation>
        <location evidence="1">Secreted</location>
    </subcellularLocation>
</comment>
<evidence type="ECO:0000256" key="1">
    <source>
        <dbReference type="ARBA" id="ARBA00004613"/>
    </source>
</evidence>
<comment type="caution">
    <text evidence="7">The sequence shown here is derived from an EMBL/GenBank/DDBJ whole genome shotgun (WGS) entry which is preliminary data.</text>
</comment>
<evidence type="ECO:0000256" key="3">
    <source>
        <dbReference type="ARBA" id="ARBA00022471"/>
    </source>
</evidence>
<protein>
    <recommendedName>
        <fullName evidence="9">S-protein homolog</fullName>
    </recommendedName>
</protein>
<keyword evidence="3" id="KW-0713">Self-incompatibility</keyword>
<organism evidence="7 8">
    <name type="scientific">Acacia crassicarpa</name>
    <name type="common">northern wattle</name>
    <dbReference type="NCBI Taxonomy" id="499986"/>
    <lineage>
        <taxon>Eukaryota</taxon>
        <taxon>Viridiplantae</taxon>
        <taxon>Streptophyta</taxon>
        <taxon>Embryophyta</taxon>
        <taxon>Tracheophyta</taxon>
        <taxon>Spermatophyta</taxon>
        <taxon>Magnoliopsida</taxon>
        <taxon>eudicotyledons</taxon>
        <taxon>Gunneridae</taxon>
        <taxon>Pentapetalae</taxon>
        <taxon>rosids</taxon>
        <taxon>fabids</taxon>
        <taxon>Fabales</taxon>
        <taxon>Fabaceae</taxon>
        <taxon>Caesalpinioideae</taxon>
        <taxon>mimosoid clade</taxon>
        <taxon>Acacieae</taxon>
        <taxon>Acacia</taxon>
    </lineage>
</organism>
<evidence type="ECO:0000256" key="4">
    <source>
        <dbReference type="ARBA" id="ARBA00022525"/>
    </source>
</evidence>
<evidence type="ECO:0008006" key="9">
    <source>
        <dbReference type="Google" id="ProtNLM"/>
    </source>
</evidence>
<evidence type="ECO:0000313" key="7">
    <source>
        <dbReference type="EMBL" id="KAK4275819.1"/>
    </source>
</evidence>
<gene>
    <name evidence="7" type="ORF">QN277_018839</name>
</gene>
<feature type="signal peptide" evidence="6">
    <location>
        <begin position="1"/>
        <end position="26"/>
    </location>
</feature>
<reference evidence="7" key="1">
    <citation type="submission" date="2023-10" db="EMBL/GenBank/DDBJ databases">
        <title>Chromosome-level genome of the transformable northern wattle, Acacia crassicarpa.</title>
        <authorList>
            <person name="Massaro I."/>
            <person name="Sinha N.R."/>
            <person name="Poethig S."/>
            <person name="Leichty A.R."/>
        </authorList>
    </citation>
    <scope>NUCLEOTIDE SEQUENCE</scope>
    <source>
        <strain evidence="7">Acra3RX</strain>
        <tissue evidence="7">Leaf</tissue>
    </source>
</reference>
<comment type="similarity">
    <text evidence="2">Belongs to the plant self-incompatibility (S1) protein family.</text>
</comment>
<feature type="chain" id="PRO_5042183017" description="S-protein homolog" evidence="6">
    <location>
        <begin position="27"/>
        <end position="137"/>
    </location>
</feature>
<dbReference type="AlphaFoldDB" id="A0AAE1JXF8"/>
<evidence type="ECO:0000256" key="2">
    <source>
        <dbReference type="ARBA" id="ARBA00005581"/>
    </source>
</evidence>
<proteinExistence type="inferred from homology"/>
<name>A0AAE1JXF8_9FABA</name>
<dbReference type="GO" id="GO:0060320">
    <property type="term" value="P:rejection of self pollen"/>
    <property type="evidence" value="ECO:0007669"/>
    <property type="project" value="UniProtKB-KW"/>
</dbReference>
<dbReference type="EMBL" id="JAWXYG010000004">
    <property type="protein sequence ID" value="KAK4275819.1"/>
    <property type="molecule type" value="Genomic_DNA"/>
</dbReference>
<keyword evidence="4" id="KW-0964">Secreted</keyword>
<keyword evidence="8" id="KW-1185">Reference proteome</keyword>
<keyword evidence="5 6" id="KW-0732">Signal</keyword>
<evidence type="ECO:0000256" key="5">
    <source>
        <dbReference type="ARBA" id="ARBA00022729"/>
    </source>
</evidence>